<proteinExistence type="predicted"/>
<dbReference type="GO" id="GO:0003684">
    <property type="term" value="F:damaged DNA binding"/>
    <property type="evidence" value="ECO:0007669"/>
    <property type="project" value="TreeGrafter"/>
</dbReference>
<dbReference type="AlphaFoldDB" id="A0A2U8E2E7"/>
<dbReference type="EMBL" id="CP023004">
    <property type="protein sequence ID" value="AWI09049.1"/>
    <property type="molecule type" value="Genomic_DNA"/>
</dbReference>
<evidence type="ECO:0000313" key="3">
    <source>
        <dbReference type="Proteomes" id="UP000244896"/>
    </source>
</evidence>
<dbReference type="KEGG" id="elut:CKA38_07170"/>
<name>A0A2U8E2E7_9BACT</name>
<dbReference type="InterPro" id="IPR011108">
    <property type="entry name" value="RMMBL"/>
</dbReference>
<evidence type="ECO:0000259" key="1">
    <source>
        <dbReference type="Pfam" id="PF07521"/>
    </source>
</evidence>
<dbReference type="OrthoDB" id="9802472at2"/>
<dbReference type="Proteomes" id="UP000244896">
    <property type="component" value="Chromosome"/>
</dbReference>
<feature type="domain" description="Zn-dependent metallo-hydrolase RNA specificity" evidence="1">
    <location>
        <begin position="271"/>
        <end position="317"/>
    </location>
</feature>
<dbReference type="Gene3D" id="3.60.15.10">
    <property type="entry name" value="Ribonuclease Z/Hydroxyacylglutathione hydrolase-like"/>
    <property type="match status" value="1"/>
</dbReference>
<dbReference type="InterPro" id="IPR036866">
    <property type="entry name" value="RibonucZ/Hydroxyglut_hydro"/>
</dbReference>
<reference evidence="2 3" key="1">
    <citation type="journal article" date="2018" name="Syst. Appl. Microbiol.">
        <title>Ereboglobus luteus gen. nov. sp. nov. from cockroach guts, and new insights into the oxygen relationship of the genera Opitutus and Didymococcus (Verrucomicrobia: Opitutaceae).</title>
        <authorList>
            <person name="Tegtmeier D."/>
            <person name="Belitz A."/>
            <person name="Radek R."/>
            <person name="Heimerl T."/>
            <person name="Brune A."/>
        </authorList>
    </citation>
    <scope>NUCLEOTIDE SEQUENCE [LARGE SCALE GENOMIC DNA]</scope>
    <source>
        <strain evidence="2 3">Ho45</strain>
    </source>
</reference>
<sequence>MPWEIRQFKHGIYLPQIDWWLDATKPMPRAFVSHAHFDHFAAHKEIVCTPGTARLMRARLRGRRVEHHLAFGQTEQLTPECTITLHPAGHIHGSAQCLIDHEQHGALLYTGDFKLRPGRSSEVCATPRADTLVMETTFGKPRYVFPPAEKVLADIIAFCRDAFDAGATPVLYGYSLGKSQEILSSLAEAQLPVMLHEKTLRMTRVYENLGLTFPPHAPFDADPRALAGHVVICPPQWENSAFLKKIPARRTAMISGWAVDTSTIYRMRCDAAFPLSDHADYNDLLRYVELVRPRLVYTTHGATAEFARTLRGRGIEAWPLDKNTQLDLSLD</sequence>
<protein>
    <recommendedName>
        <fullName evidence="1">Zn-dependent metallo-hydrolase RNA specificity domain-containing protein</fullName>
    </recommendedName>
</protein>
<dbReference type="GO" id="GO:0035312">
    <property type="term" value="F:5'-3' DNA exonuclease activity"/>
    <property type="evidence" value="ECO:0007669"/>
    <property type="project" value="TreeGrafter"/>
</dbReference>
<dbReference type="PANTHER" id="PTHR23240">
    <property type="entry name" value="DNA CROSS-LINK REPAIR PROTEIN PSO2/SNM1-RELATED"/>
    <property type="match status" value="1"/>
</dbReference>
<dbReference type="Pfam" id="PF07521">
    <property type="entry name" value="RMMBL"/>
    <property type="match status" value="1"/>
</dbReference>
<organism evidence="2 3">
    <name type="scientific">Ereboglobus luteus</name>
    <dbReference type="NCBI Taxonomy" id="1796921"/>
    <lineage>
        <taxon>Bacteria</taxon>
        <taxon>Pseudomonadati</taxon>
        <taxon>Verrucomicrobiota</taxon>
        <taxon>Opitutia</taxon>
        <taxon>Opitutales</taxon>
        <taxon>Opitutaceae</taxon>
        <taxon>Ereboglobus</taxon>
    </lineage>
</organism>
<accession>A0A2U8E2E7</accession>
<dbReference type="GO" id="GO:0006303">
    <property type="term" value="P:double-strand break repair via nonhomologous end joining"/>
    <property type="evidence" value="ECO:0007669"/>
    <property type="project" value="TreeGrafter"/>
</dbReference>
<dbReference type="Gene3D" id="3.40.50.12650">
    <property type="match status" value="1"/>
</dbReference>
<dbReference type="GO" id="GO:0036297">
    <property type="term" value="P:interstrand cross-link repair"/>
    <property type="evidence" value="ECO:0007669"/>
    <property type="project" value="TreeGrafter"/>
</dbReference>
<keyword evidence="3" id="KW-1185">Reference proteome</keyword>
<dbReference type="SUPFAM" id="SSF56281">
    <property type="entry name" value="Metallo-hydrolase/oxidoreductase"/>
    <property type="match status" value="1"/>
</dbReference>
<evidence type="ECO:0000313" key="2">
    <source>
        <dbReference type="EMBL" id="AWI09049.1"/>
    </source>
</evidence>
<gene>
    <name evidence="2" type="ORF">CKA38_07170</name>
</gene>
<dbReference type="RefSeq" id="WP_108824863.1">
    <property type="nucleotide sequence ID" value="NZ_CP023004.1"/>
</dbReference>